<accession>A0ABP9QJ08</accession>
<dbReference type="RefSeq" id="WP_345532162.1">
    <property type="nucleotide sequence ID" value="NZ_BAABLD010000007.1"/>
</dbReference>
<evidence type="ECO:0000313" key="3">
    <source>
        <dbReference type="Proteomes" id="UP001500547"/>
    </source>
</evidence>
<evidence type="ECO:0000256" key="1">
    <source>
        <dbReference type="SAM" id="SignalP"/>
    </source>
</evidence>
<feature type="chain" id="PRO_5047243400" description="Lipoprotein" evidence="1">
    <location>
        <begin position="23"/>
        <end position="495"/>
    </location>
</feature>
<evidence type="ECO:0008006" key="4">
    <source>
        <dbReference type="Google" id="ProtNLM"/>
    </source>
</evidence>
<dbReference type="EMBL" id="BAABLD010000007">
    <property type="protein sequence ID" value="GAA5162783.1"/>
    <property type="molecule type" value="Genomic_DNA"/>
</dbReference>
<feature type="signal peptide" evidence="1">
    <location>
        <begin position="1"/>
        <end position="22"/>
    </location>
</feature>
<comment type="caution">
    <text evidence="2">The sequence shown here is derived from an EMBL/GenBank/DDBJ whole genome shotgun (WGS) entry which is preliminary data.</text>
</comment>
<sequence length="495" mass="56445">MKSFRHSLALAALSLASSITTAACNNPANWYESPSEGVKFVIGYEADTSSLGSQTMNGLTMQAYPDKVSDEVLARHGSGSLKAREADYVSYFEPNPAGGWRLCRKELWVAYTQNSPARPAEIAFSKKAIQRNKRLDQLPATHILRGAIVYLFDAKGRIDQKFFATTNDELKPTLGEFHCYRYDDKDRVLLWVKANVTERCPSGEPDVRDNFHRFEFAEIEGKVWHKWIEQHFGNKDGDWAKDIDFSIVPAEYTTSTIAVAGAHEIAGGARVTPTQGVTKIQGGTQLLGAKDKSHNYKWPYASGGLPPVEYFFTKPPVPISLLRNPEDIYQYDRRRETDVSRVIKLVEHFKSGEHQVRDRFYTAMGRTVRQEQYDEQGRLKRVINLLNLDPMQDGKFYGDETQDLKQAKISLRLKTNLIYYRVWEYNAAGKPTLVALGWNNRLGSTVGKKEMFDFADIRYGTPDGKEKWKSKEEFFKAFDYDPYAKRAYPKGSEDR</sequence>
<proteinExistence type="predicted"/>
<keyword evidence="1" id="KW-0732">Signal</keyword>
<name>A0ABP9QJ08_9RHOO</name>
<evidence type="ECO:0000313" key="2">
    <source>
        <dbReference type="EMBL" id="GAA5162783.1"/>
    </source>
</evidence>
<reference evidence="3" key="1">
    <citation type="journal article" date="2019" name="Int. J. Syst. Evol. Microbiol.">
        <title>The Global Catalogue of Microorganisms (GCM) 10K type strain sequencing project: providing services to taxonomists for standard genome sequencing and annotation.</title>
        <authorList>
            <consortium name="The Broad Institute Genomics Platform"/>
            <consortium name="The Broad Institute Genome Sequencing Center for Infectious Disease"/>
            <person name="Wu L."/>
            <person name="Ma J."/>
        </authorList>
    </citation>
    <scope>NUCLEOTIDE SEQUENCE [LARGE SCALE GENOMIC DNA]</scope>
    <source>
        <strain evidence="3">JCM 18715</strain>
    </source>
</reference>
<dbReference type="Proteomes" id="UP001500547">
    <property type="component" value="Unassembled WGS sequence"/>
</dbReference>
<protein>
    <recommendedName>
        <fullName evidence="4">Lipoprotein</fullName>
    </recommendedName>
</protein>
<organism evidence="2 3">
    <name type="scientific">Viridibacterium curvum</name>
    <dbReference type="NCBI Taxonomy" id="1101404"/>
    <lineage>
        <taxon>Bacteria</taxon>
        <taxon>Pseudomonadati</taxon>
        <taxon>Pseudomonadota</taxon>
        <taxon>Betaproteobacteria</taxon>
        <taxon>Rhodocyclales</taxon>
        <taxon>Rhodocyclaceae</taxon>
        <taxon>Viridibacterium</taxon>
    </lineage>
</organism>
<gene>
    <name evidence="2" type="ORF">GCM10025770_13980</name>
</gene>
<dbReference type="PROSITE" id="PS51257">
    <property type="entry name" value="PROKAR_LIPOPROTEIN"/>
    <property type="match status" value="1"/>
</dbReference>
<keyword evidence="3" id="KW-1185">Reference proteome</keyword>